<sequence length="176" mass="19780">MLDPLRNRMETRIAELERNDPDGTVATWRWMWRALTRSSRSPWRLRLRFTAMVLWDAALLGGWWVFRAPLRRARRAPARAVGLTAGLVAATGLFWVNSLDYTPWTAAADIRLQGGQIELGGQRVSLDDLRQVAERGEIGVANIRVAPEVTVRQLVDVQEALAAGSAGPDRVRILER</sequence>
<keyword evidence="1" id="KW-1133">Transmembrane helix</keyword>
<evidence type="ECO:0000313" key="3">
    <source>
        <dbReference type="Proteomes" id="UP001484239"/>
    </source>
</evidence>
<organism evidence="2 3">
    <name type="scientific">Gaopeijia maritima</name>
    <dbReference type="NCBI Taxonomy" id="3119007"/>
    <lineage>
        <taxon>Bacteria</taxon>
        <taxon>Pseudomonadati</taxon>
        <taxon>Gemmatimonadota</taxon>
        <taxon>Longimicrobiia</taxon>
        <taxon>Gaopeijiales</taxon>
        <taxon>Gaopeijiaceae</taxon>
        <taxon>Gaopeijia</taxon>
    </lineage>
</organism>
<evidence type="ECO:0000256" key="1">
    <source>
        <dbReference type="SAM" id="Phobius"/>
    </source>
</evidence>
<dbReference type="Proteomes" id="UP001484239">
    <property type="component" value="Unassembled WGS sequence"/>
</dbReference>
<name>A0ABU9ECG4_9BACT</name>
<proteinExistence type="predicted"/>
<keyword evidence="1" id="KW-0812">Transmembrane</keyword>
<reference evidence="2 3" key="1">
    <citation type="submission" date="2024-02" db="EMBL/GenBank/DDBJ databases">
        <title>A novel Gemmatimonadota bacterium.</title>
        <authorList>
            <person name="Du Z.-J."/>
            <person name="Ye Y.-Q."/>
        </authorList>
    </citation>
    <scope>NUCLEOTIDE SEQUENCE [LARGE SCALE GENOMIC DNA]</scope>
    <source>
        <strain evidence="2 3">DH-20</strain>
    </source>
</reference>
<evidence type="ECO:0000313" key="2">
    <source>
        <dbReference type="EMBL" id="MEK9502425.1"/>
    </source>
</evidence>
<feature type="transmembrane region" description="Helical" evidence="1">
    <location>
        <begin position="78"/>
        <end position="96"/>
    </location>
</feature>
<dbReference type="EMBL" id="JBBHLI010000011">
    <property type="protein sequence ID" value="MEK9502425.1"/>
    <property type="molecule type" value="Genomic_DNA"/>
</dbReference>
<dbReference type="RefSeq" id="WP_405278558.1">
    <property type="nucleotide sequence ID" value="NZ_CP144380.1"/>
</dbReference>
<keyword evidence="3" id="KW-1185">Reference proteome</keyword>
<keyword evidence="1" id="KW-0472">Membrane</keyword>
<gene>
    <name evidence="2" type="ORF">WI372_15635</name>
</gene>
<accession>A0ABU9ECG4</accession>
<comment type="caution">
    <text evidence="2">The sequence shown here is derived from an EMBL/GenBank/DDBJ whole genome shotgun (WGS) entry which is preliminary data.</text>
</comment>
<protein>
    <submittedName>
        <fullName evidence="2">Uncharacterized protein</fullName>
    </submittedName>
</protein>
<feature type="transmembrane region" description="Helical" evidence="1">
    <location>
        <begin position="47"/>
        <end position="66"/>
    </location>
</feature>